<evidence type="ECO:0000256" key="1">
    <source>
        <dbReference type="ARBA" id="ARBA00004442"/>
    </source>
</evidence>
<feature type="domain" description="Outer membrane protein beta-barrel" evidence="5">
    <location>
        <begin position="376"/>
        <end position="773"/>
    </location>
</feature>
<accession>A0A927AQT6</accession>
<evidence type="ECO:0000313" key="6">
    <source>
        <dbReference type="EMBL" id="MBD2701173.1"/>
    </source>
</evidence>
<dbReference type="EMBL" id="JACWZY010000007">
    <property type="protein sequence ID" value="MBD2701173.1"/>
    <property type="molecule type" value="Genomic_DNA"/>
</dbReference>
<dbReference type="AlphaFoldDB" id="A0A927AQT6"/>
<dbReference type="Proteomes" id="UP000598820">
    <property type="component" value="Unassembled WGS sequence"/>
</dbReference>
<name>A0A927AQT6_9BACT</name>
<feature type="chain" id="PRO_5037541656" evidence="4">
    <location>
        <begin position="21"/>
        <end position="792"/>
    </location>
</feature>
<dbReference type="InterPro" id="IPR008969">
    <property type="entry name" value="CarboxyPept-like_regulatory"/>
</dbReference>
<evidence type="ECO:0000256" key="2">
    <source>
        <dbReference type="ARBA" id="ARBA00023136"/>
    </source>
</evidence>
<keyword evidence="6" id="KW-0675">Receptor</keyword>
<dbReference type="GO" id="GO:0009279">
    <property type="term" value="C:cell outer membrane"/>
    <property type="evidence" value="ECO:0007669"/>
    <property type="project" value="UniProtKB-SubCell"/>
</dbReference>
<dbReference type="Gene3D" id="2.170.130.10">
    <property type="entry name" value="TonB-dependent receptor, plug domain"/>
    <property type="match status" value="1"/>
</dbReference>
<dbReference type="InterPro" id="IPR036942">
    <property type="entry name" value="Beta-barrel_TonB_sf"/>
</dbReference>
<keyword evidence="3" id="KW-0998">Cell outer membrane</keyword>
<dbReference type="InterPro" id="IPR041700">
    <property type="entry name" value="OMP_b-brl_3"/>
</dbReference>
<reference evidence="6" key="1">
    <citation type="submission" date="2020-09" db="EMBL/GenBank/DDBJ databases">
        <authorList>
            <person name="Kim M.K."/>
        </authorList>
    </citation>
    <scope>NUCLEOTIDE SEQUENCE</scope>
    <source>
        <strain evidence="6">BT702</strain>
    </source>
</reference>
<feature type="signal peptide" evidence="4">
    <location>
        <begin position="1"/>
        <end position="20"/>
    </location>
</feature>
<comment type="subcellular location">
    <subcellularLocation>
        <location evidence="1">Cell outer membrane</location>
    </subcellularLocation>
</comment>
<dbReference type="RefSeq" id="WP_190887025.1">
    <property type="nucleotide sequence ID" value="NZ_JACWZY010000007.1"/>
</dbReference>
<keyword evidence="2" id="KW-0472">Membrane</keyword>
<evidence type="ECO:0000256" key="4">
    <source>
        <dbReference type="SAM" id="SignalP"/>
    </source>
</evidence>
<evidence type="ECO:0000259" key="5">
    <source>
        <dbReference type="Pfam" id="PF14905"/>
    </source>
</evidence>
<protein>
    <submittedName>
        <fullName evidence="6">TonB-dependent receptor</fullName>
    </submittedName>
</protein>
<dbReference type="Gene3D" id="2.40.170.20">
    <property type="entry name" value="TonB-dependent receptor, beta-barrel domain"/>
    <property type="match status" value="1"/>
</dbReference>
<dbReference type="SUPFAM" id="SSF56935">
    <property type="entry name" value="Porins"/>
    <property type="match status" value="1"/>
</dbReference>
<dbReference type="Pfam" id="PF13620">
    <property type="entry name" value="CarboxypepD_reg"/>
    <property type="match status" value="1"/>
</dbReference>
<dbReference type="SUPFAM" id="SSF49464">
    <property type="entry name" value="Carboxypeptidase regulatory domain-like"/>
    <property type="match status" value="1"/>
</dbReference>
<keyword evidence="7" id="KW-1185">Reference proteome</keyword>
<dbReference type="Pfam" id="PF14905">
    <property type="entry name" value="OMP_b-brl_3"/>
    <property type="match status" value="1"/>
</dbReference>
<gene>
    <name evidence="6" type="ORF">IC229_11040</name>
</gene>
<organism evidence="6 7">
    <name type="scientific">Spirosoma profusum</name>
    <dbReference type="NCBI Taxonomy" id="2771354"/>
    <lineage>
        <taxon>Bacteria</taxon>
        <taxon>Pseudomonadati</taxon>
        <taxon>Bacteroidota</taxon>
        <taxon>Cytophagia</taxon>
        <taxon>Cytophagales</taxon>
        <taxon>Cytophagaceae</taxon>
        <taxon>Spirosoma</taxon>
    </lineage>
</organism>
<comment type="caution">
    <text evidence="6">The sequence shown here is derived from an EMBL/GenBank/DDBJ whole genome shotgun (WGS) entry which is preliminary data.</text>
</comment>
<proteinExistence type="predicted"/>
<dbReference type="InterPro" id="IPR037066">
    <property type="entry name" value="Plug_dom_sf"/>
</dbReference>
<dbReference type="Gene3D" id="2.60.40.1120">
    <property type="entry name" value="Carboxypeptidase-like, regulatory domain"/>
    <property type="match status" value="1"/>
</dbReference>
<sequence>MRRYGLLLLLIILRISAAKAQYADSLRVVQGVVTDSLTGKSVPFATVSAFAQGKLINGTLTDSLGRFRIENLPNDTYHATFSAVGYRTVQTPIWVLNSEHATVDLGTVTLRQDAQNLKAVTVRGQKPLIENRVDGITFNVESLPSIAGSSASDILRKVPLLSVDANGGLSMRGSSHIRLFIDGKPSEIYGSSVADVLKTIPGESIIKVDVITHPSARYDAEGTDGVVNVITRKLRNNATNGNISGVLGNRSDVVMADMQSKRNKWLVKMDGYYQTYWNQNGSVLTRETNQLRVVQQNETRNTGTFAVGGINVLYSLDSTKTLNAGYRIRYMPNQTSLVSDNFQSEKGMLLPTFQRQIYTPSDVSGNIFTSGYTGTSKDKRKEFSILGTYFVANNDNRYVLSQTDNDVLPYGENFDSHTLNRELILQTDYSQTFTNKLKWETGGKFYGKYIDSDSRFGIYDSQNVTYRNDPLRSNVFTYRSGVYAAYTNLNFQVKNWQFMTGLRYEVTALSATFKEVPLRIPPFQNLMPNVLISKSLDKKSTLKLGYSTKLVRPYFQFLNPTVNNSDSLNVQSGNPYLQPELTRRYQISYSRNDPMLFSDVALFFNNNQNSIESIRTARADGVFYTTWQNVGRNQRLGMSVNLNWKPTPKISLGTTLTVQYVKLESPVMLLRNTGLMRQLVLNYSHKLPRNFSIDFYGFFDGNNLMLQGYRSGWKYYSLTFSKKSANERFNVSLRMDTPLTTYTFIDEEIRTESFRQLTSNRYQNQNIRLTFSYKLGKKEIKGPRVRQAENPD</sequence>
<keyword evidence="4" id="KW-0732">Signal</keyword>
<evidence type="ECO:0000256" key="3">
    <source>
        <dbReference type="ARBA" id="ARBA00023237"/>
    </source>
</evidence>
<evidence type="ECO:0000313" key="7">
    <source>
        <dbReference type="Proteomes" id="UP000598820"/>
    </source>
</evidence>